<keyword evidence="5 9" id="KW-0175">Coiled coil</keyword>
<keyword evidence="6 8" id="KW-0539">Nucleus</keyword>
<keyword evidence="13" id="KW-1185">Reference proteome</keyword>
<keyword evidence="7" id="KW-0131">Cell cycle</keyword>
<evidence type="ECO:0000256" key="10">
    <source>
        <dbReference type="SAM" id="MobiDB-lite"/>
    </source>
</evidence>
<dbReference type="GO" id="GO:0016887">
    <property type="term" value="F:ATP hydrolysis activity"/>
    <property type="evidence" value="ECO:0007669"/>
    <property type="project" value="InterPro"/>
</dbReference>
<feature type="region of interest" description="Disordered" evidence="10">
    <location>
        <begin position="373"/>
        <end position="393"/>
    </location>
</feature>
<dbReference type="InterPro" id="IPR036277">
    <property type="entry name" value="SMC_hinge_sf"/>
</dbReference>
<dbReference type="SMART" id="SM00968">
    <property type="entry name" value="SMC_hinge"/>
    <property type="match status" value="1"/>
</dbReference>
<dbReference type="GO" id="GO:0007059">
    <property type="term" value="P:chromosome segregation"/>
    <property type="evidence" value="ECO:0007669"/>
    <property type="project" value="UniProtKB-ARBA"/>
</dbReference>
<dbReference type="Gene3D" id="3.40.50.300">
    <property type="entry name" value="P-loop containing nucleotide triphosphate hydrolases"/>
    <property type="match status" value="2"/>
</dbReference>
<dbReference type="CDD" id="cd03272">
    <property type="entry name" value="ABC_SMC3_euk"/>
    <property type="match status" value="1"/>
</dbReference>
<sequence length="1209" mass="136956">MSYIKQITIQGFKSYKEQTPIEAFSPRSNVIVGKNGTGKSNFFAAVRFVLGDEYTNMSRESRQGLLHEGSGSAVMSAYVEVTFDNTGDRFHTGKPEFVLRRTIGLKKDEYSVDKKNATKVEVNQILESAGFSRANPYYIVPQGRVTALTTMGDAQRLGVLKEISGSIVYETRRADSLRLLADTDTKRAKIDETVQVLEERLHELQQDRDDLEQFQSRDREKRCLLYALKWREEDGYKAKIEEIDNIRANGAADVEQFSNEFIENENQIQQIDAEINRIQGEVNLLRQERTQLEVDRRDTAKSKAGTELELAGLTDGQSTAKAARKRHETEVKNLRQQIADRKEELNQIMPSFQSKKAEEQDIWSRLQEAEGQRKRLEDKQGRSAVYSNKKERDQALRREVDQVNLAMATRKAVLMATNEELVQIRDKVNTLETEITELNSQIENQSDNTMDFATKLQEARDAKDRLQDDKKKLNRDEMTLTLQLTNAQRDLNNAERQLSQSMDHNTGRGLETLRRYKNDPRFAGVYGTISDLIKIKPGYEQAVETTGGASLFHLVVDNDDTASAVVQLLYDTRGGRLTCVPLNRVSNHVIKVPSGRGDTQHLLEKLEYEKKFEKAIQHYFGKAVICSSLAICASVSKEFGVDALTPGGDRADKRGRMFGGYADPEKSKLRNAQKVKALRTTYEELKDRMADIKGQQEQLDQQITAALGDVRKVERERTQVENSYLPMRNNLRAKQTDLQGMRNTLEVKERAVTKMESALSEFTNQLTELEAEVASKFEKALSRDEEQLLNDLAGTVRDLRRQLSTLMAERSQLESRKVELEGELQENLQPNLDRLLAQEIGVSGTANQSARLKECERSLKSLTRTLEGIDEKIIEVDGQIDGCNAQPADLERSRANKQQTNQQLALKIEKFKHRMDKSMTDKGLAEAKLAEIRKEIRDLGTLPDEAWQKYAKMSPERAEKQLAKVNEQLKKFINVNRKAVEQYEQFTKQRRQLSERRAELDTSRTSIEEMINILDHRKDEAIQRTFKQVSRAFQDVFQQLVPAGMGSLVIQTKSGKEAARIEDSDDDEEGAPKKKSLIESYSGVAIRVSFNSKHDEQQYIGQLSGGQKSLCALALIFAIQQCDPAPFYLFDEIDANLDPQYRTAVAAMLKKISGQGGEDGSGGGQFICTTFRPEMVMVVDKCYGVSYSNKTSTVDTVSREQALEFISGA</sequence>
<dbReference type="InterPro" id="IPR024704">
    <property type="entry name" value="SMC"/>
</dbReference>
<evidence type="ECO:0000256" key="1">
    <source>
        <dbReference type="ARBA" id="ARBA00004123"/>
    </source>
</evidence>
<feature type="coiled-coil region" evidence="9">
    <location>
        <begin position="414"/>
        <end position="504"/>
    </location>
</feature>
<accession>A0A6A5WY23</accession>
<dbReference type="InterPro" id="IPR010935">
    <property type="entry name" value="SMC_hinge"/>
</dbReference>
<evidence type="ECO:0000256" key="4">
    <source>
        <dbReference type="ARBA" id="ARBA00022776"/>
    </source>
</evidence>
<keyword evidence="4" id="KW-0498">Mitosis</keyword>
<reference evidence="12" key="1">
    <citation type="journal article" date="2020" name="Stud. Mycol.">
        <title>101 Dothideomycetes genomes: a test case for predicting lifestyles and emergence of pathogens.</title>
        <authorList>
            <person name="Haridas S."/>
            <person name="Albert R."/>
            <person name="Binder M."/>
            <person name="Bloem J."/>
            <person name="Labutti K."/>
            <person name="Salamov A."/>
            <person name="Andreopoulos B."/>
            <person name="Baker S."/>
            <person name="Barry K."/>
            <person name="Bills G."/>
            <person name="Bluhm B."/>
            <person name="Cannon C."/>
            <person name="Castanera R."/>
            <person name="Culley D."/>
            <person name="Daum C."/>
            <person name="Ezra D."/>
            <person name="Gonzalez J."/>
            <person name="Henrissat B."/>
            <person name="Kuo A."/>
            <person name="Liang C."/>
            <person name="Lipzen A."/>
            <person name="Lutzoni F."/>
            <person name="Magnuson J."/>
            <person name="Mondo S."/>
            <person name="Nolan M."/>
            <person name="Ohm R."/>
            <person name="Pangilinan J."/>
            <person name="Park H.-J."/>
            <person name="Ramirez L."/>
            <person name="Alfaro M."/>
            <person name="Sun H."/>
            <person name="Tritt A."/>
            <person name="Yoshinaga Y."/>
            <person name="Zwiers L.-H."/>
            <person name="Turgeon B."/>
            <person name="Goodwin S."/>
            <person name="Spatafora J."/>
            <person name="Crous P."/>
            <person name="Grigoriev I."/>
        </authorList>
    </citation>
    <scope>NUCLEOTIDE SEQUENCE</scope>
    <source>
        <strain evidence="12">CBS 123094</strain>
    </source>
</reference>
<organism evidence="12 13">
    <name type="scientific">Amniculicola lignicola CBS 123094</name>
    <dbReference type="NCBI Taxonomy" id="1392246"/>
    <lineage>
        <taxon>Eukaryota</taxon>
        <taxon>Fungi</taxon>
        <taxon>Dikarya</taxon>
        <taxon>Ascomycota</taxon>
        <taxon>Pezizomycotina</taxon>
        <taxon>Dothideomycetes</taxon>
        <taxon>Pleosporomycetidae</taxon>
        <taxon>Pleosporales</taxon>
        <taxon>Amniculicolaceae</taxon>
        <taxon>Amniculicola</taxon>
    </lineage>
</organism>
<dbReference type="InterPro" id="IPR041741">
    <property type="entry name" value="SMC3_ABC_euk"/>
</dbReference>
<dbReference type="EMBL" id="ML977569">
    <property type="protein sequence ID" value="KAF2003975.1"/>
    <property type="molecule type" value="Genomic_DNA"/>
</dbReference>
<dbReference type="GO" id="GO:0005694">
    <property type="term" value="C:chromosome"/>
    <property type="evidence" value="ECO:0007669"/>
    <property type="project" value="InterPro"/>
</dbReference>
<dbReference type="FunFam" id="3.40.50.300:FF:000424">
    <property type="entry name" value="Structural maintenance of chromosomes 3"/>
    <property type="match status" value="1"/>
</dbReference>
<dbReference type="Pfam" id="PF02463">
    <property type="entry name" value="SMC_N"/>
    <property type="match status" value="1"/>
</dbReference>
<proteinExistence type="inferred from homology"/>
<evidence type="ECO:0000256" key="6">
    <source>
        <dbReference type="ARBA" id="ARBA00023242"/>
    </source>
</evidence>
<feature type="coiled-coil region" evidence="9">
    <location>
        <begin position="187"/>
        <end position="214"/>
    </location>
</feature>
<dbReference type="AlphaFoldDB" id="A0A6A5WY23"/>
<dbReference type="GO" id="GO:0051276">
    <property type="term" value="P:chromosome organization"/>
    <property type="evidence" value="ECO:0007669"/>
    <property type="project" value="InterPro"/>
</dbReference>
<evidence type="ECO:0000256" key="9">
    <source>
        <dbReference type="SAM" id="Coils"/>
    </source>
</evidence>
<feature type="coiled-coil region" evidence="9">
    <location>
        <begin position="745"/>
        <end position="823"/>
    </location>
</feature>
<evidence type="ECO:0000256" key="2">
    <source>
        <dbReference type="ARBA" id="ARBA00005917"/>
    </source>
</evidence>
<evidence type="ECO:0000256" key="3">
    <source>
        <dbReference type="ARBA" id="ARBA00022618"/>
    </source>
</evidence>
<dbReference type="Gene3D" id="3.30.70.1620">
    <property type="match status" value="1"/>
</dbReference>
<gene>
    <name evidence="12" type="ORF">P154DRAFT_485614</name>
</gene>
<evidence type="ECO:0000256" key="8">
    <source>
        <dbReference type="PIRNR" id="PIRNR005719"/>
    </source>
</evidence>
<evidence type="ECO:0000313" key="12">
    <source>
        <dbReference type="EMBL" id="KAF2003975.1"/>
    </source>
</evidence>
<feature type="coiled-coil region" evidence="9">
    <location>
        <begin position="675"/>
        <end position="716"/>
    </location>
</feature>
<evidence type="ECO:0000259" key="11">
    <source>
        <dbReference type="SMART" id="SM00968"/>
    </source>
</evidence>
<evidence type="ECO:0000256" key="5">
    <source>
        <dbReference type="ARBA" id="ARBA00023054"/>
    </source>
</evidence>
<evidence type="ECO:0000256" key="7">
    <source>
        <dbReference type="ARBA" id="ARBA00023306"/>
    </source>
</evidence>
<dbReference type="PIRSF" id="PIRSF005719">
    <property type="entry name" value="SMC"/>
    <property type="match status" value="1"/>
</dbReference>
<feature type="coiled-coil region" evidence="9">
    <location>
        <begin position="962"/>
        <end position="1003"/>
    </location>
</feature>
<dbReference type="Gene3D" id="1.10.287.1490">
    <property type="match status" value="1"/>
</dbReference>
<comment type="similarity">
    <text evidence="2">Belongs to the SMC family. SMC3 subfamily.</text>
</comment>
<dbReference type="GO" id="GO:0005524">
    <property type="term" value="F:ATP binding"/>
    <property type="evidence" value="ECO:0007669"/>
    <property type="project" value="InterPro"/>
</dbReference>
<dbReference type="Proteomes" id="UP000799779">
    <property type="component" value="Unassembled WGS sequence"/>
</dbReference>
<feature type="domain" description="SMC hinge" evidence="11">
    <location>
        <begin position="523"/>
        <end position="636"/>
    </location>
</feature>
<dbReference type="Pfam" id="PF06470">
    <property type="entry name" value="SMC_hinge"/>
    <property type="match status" value="1"/>
</dbReference>
<dbReference type="GO" id="GO:0005634">
    <property type="term" value="C:nucleus"/>
    <property type="evidence" value="ECO:0007669"/>
    <property type="project" value="UniProtKB-SubCell"/>
</dbReference>
<dbReference type="GO" id="GO:0051301">
    <property type="term" value="P:cell division"/>
    <property type="evidence" value="ECO:0007669"/>
    <property type="project" value="UniProtKB-KW"/>
</dbReference>
<dbReference type="FunFam" id="3.40.50.300:FF:000370">
    <property type="entry name" value="Structural maintenance of chromosomes 3"/>
    <property type="match status" value="1"/>
</dbReference>
<feature type="coiled-coil region" evidence="9">
    <location>
        <begin position="852"/>
        <end position="910"/>
    </location>
</feature>
<feature type="coiled-coil region" evidence="9">
    <location>
        <begin position="254"/>
        <end position="344"/>
    </location>
</feature>
<dbReference type="SUPFAM" id="SSF52540">
    <property type="entry name" value="P-loop containing nucleoside triphosphate hydrolases"/>
    <property type="match status" value="1"/>
</dbReference>
<dbReference type="Gene3D" id="1.20.1060.20">
    <property type="match status" value="1"/>
</dbReference>
<protein>
    <recommendedName>
        <fullName evidence="8">Structural maintenance of chromosomes protein</fullName>
    </recommendedName>
</protein>
<keyword evidence="3" id="KW-0132">Cell division</keyword>
<comment type="subcellular location">
    <subcellularLocation>
        <location evidence="1 8">Nucleus</location>
    </subcellularLocation>
</comment>
<evidence type="ECO:0000313" key="13">
    <source>
        <dbReference type="Proteomes" id="UP000799779"/>
    </source>
</evidence>
<dbReference type="PANTHER" id="PTHR43977">
    <property type="entry name" value="STRUCTURAL MAINTENANCE OF CHROMOSOMES PROTEIN 3"/>
    <property type="match status" value="1"/>
</dbReference>
<dbReference type="InterPro" id="IPR027417">
    <property type="entry name" value="P-loop_NTPase"/>
</dbReference>
<dbReference type="SUPFAM" id="SSF75553">
    <property type="entry name" value="Smc hinge domain"/>
    <property type="match status" value="1"/>
</dbReference>
<name>A0A6A5WY23_9PLEO</name>
<dbReference type="InterPro" id="IPR003395">
    <property type="entry name" value="RecF/RecN/SMC_N"/>
</dbReference>
<dbReference type="OrthoDB" id="431497at2759"/>